<name>A0ACC2EMB2_DIPCM</name>
<dbReference type="Proteomes" id="UP001162992">
    <property type="component" value="Chromosome 2"/>
</dbReference>
<organism evidence="1 2">
    <name type="scientific">Diphasiastrum complanatum</name>
    <name type="common">Issler's clubmoss</name>
    <name type="synonym">Lycopodium complanatum</name>
    <dbReference type="NCBI Taxonomy" id="34168"/>
    <lineage>
        <taxon>Eukaryota</taxon>
        <taxon>Viridiplantae</taxon>
        <taxon>Streptophyta</taxon>
        <taxon>Embryophyta</taxon>
        <taxon>Tracheophyta</taxon>
        <taxon>Lycopodiopsida</taxon>
        <taxon>Lycopodiales</taxon>
        <taxon>Lycopodiaceae</taxon>
        <taxon>Lycopodioideae</taxon>
        <taxon>Diphasiastrum</taxon>
    </lineage>
</organism>
<accession>A0ACC2EMB2</accession>
<keyword evidence="2" id="KW-1185">Reference proteome</keyword>
<comment type="caution">
    <text evidence="1">The sequence shown here is derived from an EMBL/GenBank/DDBJ whole genome shotgun (WGS) entry which is preliminary data.</text>
</comment>
<dbReference type="EMBL" id="CM055093">
    <property type="protein sequence ID" value="KAJ7567603.1"/>
    <property type="molecule type" value="Genomic_DNA"/>
</dbReference>
<sequence length="479" mass="55115">MKIAHESCSGRLFRYLMFGAILTMTVRHCYGVTSKYIRKLEASADLPLDDEHVLSQGGYNTPEQVHLTQGDHDGRAVIVSWVTPSEPGSSVVNYGTSKGQYEHSANGSITSYKFYDYTSGFIHHCVLSDLEYGTTYFYKLGTGNSTREFSFTTPPRVNQDSSYIFGIIGDLGQTYDSLKTLEHYLGSKGQTVLYVGDLSYADHYPYDSNVRWDTWGRLVEPSTAYQPWIWTAGNHEIEYLPQIGEVELFKPYRQRYHVPHTSSGSLSPLWYSIKRASAYIIVLSSYSSYAKYTPQWNWLQKELPKVKRHETPWLIVLMHTPLYNSNSYHYMEGESMRVQFEPWFVKFKVDIVFAGHVHAYERTHRVSNVLYDIENNNCVPVYDKSAPMYVTIGDGGNIEGIAGNFRDPQPAYSAYREASFGHALLDIKNRTHAYYSWHRNQDGKAVVADSFWLSNRHHGKWEEHTNFGLPRRRKLPLKL</sequence>
<reference evidence="2" key="1">
    <citation type="journal article" date="2024" name="Proc. Natl. Acad. Sci. U.S.A.">
        <title>Extraordinary preservation of gene collinearity over three hundred million years revealed in homosporous lycophytes.</title>
        <authorList>
            <person name="Li C."/>
            <person name="Wickell D."/>
            <person name="Kuo L.Y."/>
            <person name="Chen X."/>
            <person name="Nie B."/>
            <person name="Liao X."/>
            <person name="Peng D."/>
            <person name="Ji J."/>
            <person name="Jenkins J."/>
            <person name="Williams M."/>
            <person name="Shu S."/>
            <person name="Plott C."/>
            <person name="Barry K."/>
            <person name="Rajasekar S."/>
            <person name="Grimwood J."/>
            <person name="Han X."/>
            <person name="Sun S."/>
            <person name="Hou Z."/>
            <person name="He W."/>
            <person name="Dai G."/>
            <person name="Sun C."/>
            <person name="Schmutz J."/>
            <person name="Leebens-Mack J.H."/>
            <person name="Li F.W."/>
            <person name="Wang L."/>
        </authorList>
    </citation>
    <scope>NUCLEOTIDE SEQUENCE [LARGE SCALE GENOMIC DNA]</scope>
    <source>
        <strain evidence="2">cv. PW_Plant_1</strain>
    </source>
</reference>
<gene>
    <name evidence="1" type="ORF">O6H91_02G155100</name>
</gene>
<protein>
    <submittedName>
        <fullName evidence="1">Uncharacterized protein</fullName>
    </submittedName>
</protein>
<evidence type="ECO:0000313" key="1">
    <source>
        <dbReference type="EMBL" id="KAJ7567603.1"/>
    </source>
</evidence>
<evidence type="ECO:0000313" key="2">
    <source>
        <dbReference type="Proteomes" id="UP001162992"/>
    </source>
</evidence>
<proteinExistence type="predicted"/>